<dbReference type="Proteomes" id="UP000013165">
    <property type="component" value="Unassembled WGS sequence"/>
</dbReference>
<dbReference type="InterPro" id="IPR036520">
    <property type="entry name" value="UPF0759_sf"/>
</dbReference>
<name>N6VS19_9GAMM</name>
<dbReference type="EMBL" id="APLQ01000014">
    <property type="protein sequence ID" value="ENO12985.1"/>
    <property type="molecule type" value="Genomic_DNA"/>
</dbReference>
<reference evidence="1 2" key="1">
    <citation type="journal article" date="2013" name="Genome Announc.">
        <title>Genome Sequence of the Polycyclic Aromatic Hydrocarbon-Degrading Bacterium Strain Marinobacter nanhaiticus D15-8WT.</title>
        <authorList>
            <person name="Cui Z."/>
            <person name="Gao W."/>
            <person name="Li Q."/>
            <person name="Xu G."/>
            <person name="Zheng L."/>
        </authorList>
    </citation>
    <scope>NUCLEOTIDE SEQUENCE [LARGE SCALE GENOMIC DNA]</scope>
    <source>
        <strain evidence="1 2">D15-8W</strain>
    </source>
</reference>
<dbReference type="eggNOG" id="COG1801">
    <property type="taxonomic scope" value="Bacteria"/>
</dbReference>
<dbReference type="PANTHER" id="PTHR30348:SF4">
    <property type="entry name" value="DUF72 DOMAIN-CONTAINING PROTEIN"/>
    <property type="match status" value="1"/>
</dbReference>
<dbReference type="RefSeq" id="WP_004581210.1">
    <property type="nucleotide sequence ID" value="NZ_AP028878.1"/>
</dbReference>
<proteinExistence type="predicted"/>
<dbReference type="PANTHER" id="PTHR30348">
    <property type="entry name" value="UNCHARACTERIZED PROTEIN YECE"/>
    <property type="match status" value="1"/>
</dbReference>
<dbReference type="HOGENOM" id="CLU_046519_1_1_6"/>
<evidence type="ECO:0000313" key="2">
    <source>
        <dbReference type="Proteomes" id="UP000013165"/>
    </source>
</evidence>
<comment type="caution">
    <text evidence="1">The sequence shown here is derived from an EMBL/GenBank/DDBJ whole genome shotgun (WGS) entry which is preliminary data.</text>
</comment>
<dbReference type="Pfam" id="PF01904">
    <property type="entry name" value="DUF72"/>
    <property type="match status" value="1"/>
</dbReference>
<dbReference type="AlphaFoldDB" id="N6VS19"/>
<dbReference type="OrthoDB" id="9780310at2"/>
<protein>
    <submittedName>
        <fullName evidence="1">DUF72 domain-containing protein</fullName>
    </submittedName>
</protein>
<gene>
    <name evidence="1" type="ORF">J057_16345</name>
</gene>
<dbReference type="SUPFAM" id="SSF117396">
    <property type="entry name" value="TM1631-like"/>
    <property type="match status" value="1"/>
</dbReference>
<organism evidence="1 2">
    <name type="scientific">Marinobacter nanhaiticus D15-8W</name>
    <dbReference type="NCBI Taxonomy" id="626887"/>
    <lineage>
        <taxon>Bacteria</taxon>
        <taxon>Pseudomonadati</taxon>
        <taxon>Pseudomonadota</taxon>
        <taxon>Gammaproteobacteria</taxon>
        <taxon>Pseudomonadales</taxon>
        <taxon>Marinobacteraceae</taxon>
        <taxon>Marinobacter</taxon>
    </lineage>
</organism>
<dbReference type="Gene3D" id="3.20.20.410">
    <property type="entry name" value="Protein of unknown function UPF0759"/>
    <property type="match status" value="1"/>
</dbReference>
<accession>N6VS19</accession>
<dbReference type="PATRIC" id="fig|626887.3.peg.3265"/>
<dbReference type="InterPro" id="IPR002763">
    <property type="entry name" value="DUF72"/>
</dbReference>
<dbReference type="STRING" id="626887.J057_16345"/>
<evidence type="ECO:0000313" key="1">
    <source>
        <dbReference type="EMBL" id="ENO12985.1"/>
    </source>
</evidence>
<keyword evidence="2" id="KW-1185">Reference proteome</keyword>
<sequence length="245" mass="28614">MSKGQVHVGTSGWNFDSWAGDFYPDGLRKSDLLPEYARHFSTVEVNNSFYNLPSTKTARHWKDEAPDDFLFACKASRYITHMKKLKDPDEGIDKMLHALEPLGNKLGPILFQLPPNWRVNAERLQAFLEKLPKGHRYTFEFRDTSWHCQEVYDLLEKHNVALCFYDYEKYQSPEQATADFIYIRLHGPEETAYSGSYDGRTLAGYARKINRWRNEGRDVFCYFDNDEKACAPHDAEKLLESLEKH</sequence>